<keyword evidence="1" id="KW-0472">Membrane</keyword>
<keyword evidence="3" id="KW-1185">Reference proteome</keyword>
<dbReference type="InterPro" id="IPR049713">
    <property type="entry name" value="Pr6Pr-like"/>
</dbReference>
<dbReference type="Proteomes" id="UP000321479">
    <property type="component" value="Chromosome"/>
</dbReference>
<evidence type="ECO:0000256" key="1">
    <source>
        <dbReference type="SAM" id="Phobius"/>
    </source>
</evidence>
<feature type="transmembrane region" description="Helical" evidence="1">
    <location>
        <begin position="132"/>
        <end position="152"/>
    </location>
</feature>
<dbReference type="RefSeq" id="WP_147031714.1">
    <property type="nucleotide sequence ID" value="NZ_CP042436.1"/>
</dbReference>
<proteinExistence type="predicted"/>
<evidence type="ECO:0000313" key="2">
    <source>
        <dbReference type="EMBL" id="QEC63138.1"/>
    </source>
</evidence>
<accession>A0A5B8UW60</accession>
<dbReference type="NCBIfam" id="NF038065">
    <property type="entry name" value="Pr6Pr"/>
    <property type="match status" value="1"/>
</dbReference>
<dbReference type="AlphaFoldDB" id="A0A5B8UW60"/>
<feature type="transmembrane region" description="Helical" evidence="1">
    <location>
        <begin position="172"/>
        <end position="191"/>
    </location>
</feature>
<feature type="transmembrane region" description="Helical" evidence="1">
    <location>
        <begin position="100"/>
        <end position="120"/>
    </location>
</feature>
<evidence type="ECO:0000313" key="3">
    <source>
        <dbReference type="Proteomes" id="UP000321479"/>
    </source>
</evidence>
<name>A0A5B8UW60_9SPHI</name>
<dbReference type="KEGG" id="mgin:FRZ54_11305"/>
<feature type="transmembrane region" description="Helical" evidence="1">
    <location>
        <begin position="35"/>
        <end position="57"/>
    </location>
</feature>
<organism evidence="2 3">
    <name type="scientific">Mucilaginibacter ginsenosidivorans</name>
    <dbReference type="NCBI Taxonomy" id="398053"/>
    <lineage>
        <taxon>Bacteria</taxon>
        <taxon>Pseudomonadati</taxon>
        <taxon>Bacteroidota</taxon>
        <taxon>Sphingobacteriia</taxon>
        <taxon>Sphingobacteriales</taxon>
        <taxon>Sphingobacteriaceae</taxon>
        <taxon>Mucilaginibacter</taxon>
    </lineage>
</organism>
<dbReference type="EMBL" id="CP042436">
    <property type="protein sequence ID" value="QEC63138.1"/>
    <property type="molecule type" value="Genomic_DNA"/>
</dbReference>
<feature type="transmembrane region" description="Helical" evidence="1">
    <location>
        <begin position="69"/>
        <end position="88"/>
    </location>
</feature>
<reference evidence="2 3" key="1">
    <citation type="journal article" date="2017" name="Curr. Microbiol.">
        <title>Mucilaginibacter ginsenosidivorans sp. nov., Isolated from Soil of Ginseng Field.</title>
        <authorList>
            <person name="Kim M.M."/>
            <person name="Siddiqi M.Z."/>
            <person name="Im W.T."/>
        </authorList>
    </citation>
    <scope>NUCLEOTIDE SEQUENCE [LARGE SCALE GENOMIC DNA]</scope>
    <source>
        <strain evidence="2 3">Gsoil 3017</strain>
    </source>
</reference>
<dbReference type="OrthoDB" id="9809977at2"/>
<sequence>MKKFLSVLFALTGWFAVTAQFALMIENRSAPVAETIIRFFSFFTILTNILVAVYFTLNTFNPAIVRKPGTLTAVTIYIFMAGAVYQVILRATWNPEGLQLIVDELLHTVIPVLAIIFWAVYEDKKAVTLRQIPKWVIYPLAYLAFILIRGSFSNFYPYPFVNVSEIGMTKTLLNSAVLVLVFFIISALFVITGKYFSKKQQEETASS</sequence>
<protein>
    <recommendedName>
        <fullName evidence="4">Pr6Pr family membrane protein</fullName>
    </recommendedName>
</protein>
<gene>
    <name evidence="2" type="ORF">FRZ54_11305</name>
</gene>
<keyword evidence="1" id="KW-0812">Transmembrane</keyword>
<keyword evidence="1" id="KW-1133">Transmembrane helix</keyword>
<evidence type="ECO:0008006" key="4">
    <source>
        <dbReference type="Google" id="ProtNLM"/>
    </source>
</evidence>